<dbReference type="EMBL" id="VOAP01000003">
    <property type="protein sequence ID" value="TWO22660.1"/>
    <property type="molecule type" value="Genomic_DNA"/>
</dbReference>
<evidence type="ECO:0000313" key="6">
    <source>
        <dbReference type="EMBL" id="TWO22660.1"/>
    </source>
</evidence>
<dbReference type="Gene3D" id="3.40.50.1100">
    <property type="match status" value="2"/>
</dbReference>
<feature type="modified residue" description="N6-(pyridoxal phosphate)lysine" evidence="5">
    <location>
        <position position="30"/>
    </location>
</feature>
<dbReference type="GO" id="GO:0019148">
    <property type="term" value="F:D-cysteine desulfhydrase activity"/>
    <property type="evidence" value="ECO:0007669"/>
    <property type="project" value="TreeGrafter"/>
</dbReference>
<keyword evidence="3 5" id="KW-0663">Pyridoxal phosphate</keyword>
<accession>A0A562XKQ2</accession>
<evidence type="ECO:0000256" key="5">
    <source>
        <dbReference type="PIRSR" id="PIRSR006278-2"/>
    </source>
</evidence>
<dbReference type="SUPFAM" id="SSF53686">
    <property type="entry name" value="Tryptophan synthase beta subunit-like PLP-dependent enzymes"/>
    <property type="match status" value="1"/>
</dbReference>
<evidence type="ECO:0000256" key="2">
    <source>
        <dbReference type="ARBA" id="ARBA00008639"/>
    </source>
</evidence>
<evidence type="ECO:0000256" key="3">
    <source>
        <dbReference type="ARBA" id="ARBA00022898"/>
    </source>
</evidence>
<dbReference type="PANTHER" id="PTHR43780">
    <property type="entry name" value="1-AMINOCYCLOPROPANE-1-CARBOXYLATE DEAMINASE-RELATED"/>
    <property type="match status" value="1"/>
</dbReference>
<reference evidence="6 7" key="1">
    <citation type="submission" date="2019-07" db="EMBL/GenBank/DDBJ databases">
        <title>Rapid identification of Enteric Bacteria from Whole Genome Sequences (WGS) using Average Nucleotide Identity (ANI).</title>
        <authorList>
            <person name="Lane C."/>
        </authorList>
    </citation>
    <scope>NUCLEOTIDE SEQUENCE [LARGE SCALE GENOMIC DNA]</scope>
    <source>
        <strain evidence="6 7">D2411</strain>
    </source>
</reference>
<feature type="active site" description="Nucleophile" evidence="4">
    <location>
        <position position="56"/>
    </location>
</feature>
<dbReference type="AlphaFoldDB" id="A0A562XKQ2"/>
<dbReference type="PANTHER" id="PTHR43780:SF2">
    <property type="entry name" value="1-AMINOCYCLOPROPANE-1-CARBOXYLATE DEAMINASE-RELATED"/>
    <property type="match status" value="1"/>
</dbReference>
<comment type="cofactor">
    <cofactor evidence="1">
        <name>pyridoxal 5'-phosphate</name>
        <dbReference type="ChEBI" id="CHEBI:597326"/>
    </cofactor>
</comment>
<proteinExistence type="inferred from homology"/>
<dbReference type="InterPro" id="IPR027278">
    <property type="entry name" value="ACCD_DCysDesulf"/>
</dbReference>
<sequence length="290" mass="33757">MDNFERIRFYDRDFWVLRDDLIGGEFNGNKARKLEYFLNLDLSGVKRIVSYGSNQSNAMYSLSVFARLKNLEFIYVSDHISSYLLQNPVGNYAHALRNKMKFITHKKCREFALSLKTDKDLFIEEGVFMREAEVGFKTQANLIRDFAMKKGLKFDIFLPSGTGTSATYLSKNLPEFDVFTTPCVGDALYLNSQIKDLDPNSKLKLFNPPKKYHFGDLKKELFEIYIQLKKQTNIEFELLYDSVGWLTLLSNLDKLDNEILYIHQGGVIGNESLIPRYERKFKLDYDIMSI</sequence>
<dbReference type="InterPro" id="IPR036052">
    <property type="entry name" value="TrpB-like_PALP_sf"/>
</dbReference>
<name>A0A562XKQ2_CAMHY</name>
<evidence type="ECO:0000313" key="7">
    <source>
        <dbReference type="Proteomes" id="UP000321812"/>
    </source>
</evidence>
<evidence type="ECO:0000256" key="1">
    <source>
        <dbReference type="ARBA" id="ARBA00001933"/>
    </source>
</evidence>
<comment type="caution">
    <text evidence="6">The sequence shown here is derived from an EMBL/GenBank/DDBJ whole genome shotgun (WGS) entry which is preliminary data.</text>
</comment>
<gene>
    <name evidence="6" type="ORF">YZ82_01710</name>
</gene>
<comment type="similarity">
    <text evidence="2">Belongs to the ACC deaminase/D-cysteine desulfhydrase family.</text>
</comment>
<protein>
    <submittedName>
        <fullName evidence="6">1-aminocyclopropane-1-carboxylate deaminase</fullName>
    </submittedName>
</protein>
<dbReference type="Proteomes" id="UP000321812">
    <property type="component" value="Unassembled WGS sequence"/>
</dbReference>
<evidence type="ECO:0000256" key="4">
    <source>
        <dbReference type="PIRSR" id="PIRSR006278-1"/>
    </source>
</evidence>
<organism evidence="6 7">
    <name type="scientific">Campylobacter hyointestinalis</name>
    <dbReference type="NCBI Taxonomy" id="198"/>
    <lineage>
        <taxon>Bacteria</taxon>
        <taxon>Pseudomonadati</taxon>
        <taxon>Campylobacterota</taxon>
        <taxon>Epsilonproteobacteria</taxon>
        <taxon>Campylobacterales</taxon>
        <taxon>Campylobacteraceae</taxon>
        <taxon>Campylobacter</taxon>
    </lineage>
</organism>